<organism evidence="2 3">
    <name type="scientific">Liparis tanakae</name>
    <name type="common">Tanaka's snailfish</name>
    <dbReference type="NCBI Taxonomy" id="230148"/>
    <lineage>
        <taxon>Eukaryota</taxon>
        <taxon>Metazoa</taxon>
        <taxon>Chordata</taxon>
        <taxon>Craniata</taxon>
        <taxon>Vertebrata</taxon>
        <taxon>Euteleostomi</taxon>
        <taxon>Actinopterygii</taxon>
        <taxon>Neopterygii</taxon>
        <taxon>Teleostei</taxon>
        <taxon>Neoteleostei</taxon>
        <taxon>Acanthomorphata</taxon>
        <taxon>Eupercaria</taxon>
        <taxon>Perciformes</taxon>
        <taxon>Cottioidei</taxon>
        <taxon>Cottales</taxon>
        <taxon>Liparidae</taxon>
        <taxon>Liparis</taxon>
    </lineage>
</organism>
<proteinExistence type="predicted"/>
<keyword evidence="3" id="KW-1185">Reference proteome</keyword>
<feature type="compositionally biased region" description="Pro residues" evidence="1">
    <location>
        <begin position="400"/>
        <end position="412"/>
    </location>
</feature>
<feature type="region of interest" description="Disordered" evidence="1">
    <location>
        <begin position="375"/>
        <end position="432"/>
    </location>
</feature>
<dbReference type="Proteomes" id="UP000314294">
    <property type="component" value="Unassembled WGS sequence"/>
</dbReference>
<reference evidence="2 3" key="1">
    <citation type="submission" date="2019-03" db="EMBL/GenBank/DDBJ databases">
        <title>First draft genome of Liparis tanakae, snailfish: a comprehensive survey of snailfish specific genes.</title>
        <authorList>
            <person name="Kim W."/>
            <person name="Song I."/>
            <person name="Jeong J.-H."/>
            <person name="Kim D."/>
            <person name="Kim S."/>
            <person name="Ryu S."/>
            <person name="Song J.Y."/>
            <person name="Lee S.K."/>
        </authorList>
    </citation>
    <scope>NUCLEOTIDE SEQUENCE [LARGE SCALE GENOMIC DNA]</scope>
    <source>
        <tissue evidence="2">Muscle</tissue>
    </source>
</reference>
<comment type="caution">
    <text evidence="2">The sequence shown here is derived from an EMBL/GenBank/DDBJ whole genome shotgun (WGS) entry which is preliminary data.</text>
</comment>
<name>A0A4Z2GCS4_9TELE</name>
<evidence type="ECO:0000313" key="3">
    <source>
        <dbReference type="Proteomes" id="UP000314294"/>
    </source>
</evidence>
<feature type="region of interest" description="Disordered" evidence="1">
    <location>
        <begin position="1"/>
        <end position="154"/>
    </location>
</feature>
<gene>
    <name evidence="2" type="ORF">EYF80_038446</name>
</gene>
<evidence type="ECO:0000313" key="2">
    <source>
        <dbReference type="EMBL" id="TNN51348.1"/>
    </source>
</evidence>
<dbReference type="OrthoDB" id="9378527at2759"/>
<feature type="compositionally biased region" description="Acidic residues" evidence="1">
    <location>
        <begin position="70"/>
        <end position="80"/>
    </location>
</feature>
<feature type="compositionally biased region" description="Basic and acidic residues" evidence="1">
    <location>
        <begin position="185"/>
        <end position="195"/>
    </location>
</feature>
<feature type="region of interest" description="Disordered" evidence="1">
    <location>
        <begin position="182"/>
        <end position="218"/>
    </location>
</feature>
<dbReference type="EMBL" id="SRLO01000585">
    <property type="protein sequence ID" value="TNN51348.1"/>
    <property type="molecule type" value="Genomic_DNA"/>
</dbReference>
<feature type="compositionally biased region" description="Low complexity" evidence="1">
    <location>
        <begin position="1"/>
        <end position="16"/>
    </location>
</feature>
<feature type="compositionally biased region" description="Polar residues" evidence="1">
    <location>
        <begin position="125"/>
        <end position="134"/>
    </location>
</feature>
<accession>A0A4Z2GCS4</accession>
<sequence>MDDSSPTSSASEPLSPERAGPGGESGKEQQRRRKKKRKGHGHVYDFLASQEKNNIGQPDTHGMQDKGGPEAEEDEEENWEWDIRESGGGGRVKGRKTKTRARLPEEWGVPQKPSSHGPATVAPTWATTGNSSPFDSKPPDVNPGPVLPSTPAQIPTSFTNCSHASLVTDASPRSYEPMCVDEFPLSEKDGPRANQEKVLGSKPDHTNTTASVAIKGRPAGDVSGSLALMTGDNLSPVSQTFSFLDSVLQTPPGSTPDSQITTPITYTPSLATAPLTKSTPTEIGTPASQATNGLNPFKITPDLLPAAAFSTDASPLVGTRPPATAVGSALNVDAKPFVPSATLLSYTATPSLTAATSATTSATPLIPSAFQCKNEATPTLSPDTPPKSVATPLNSAKATSPPPITPAAPPSLPAHSEHQESSPPQLPPLEGW</sequence>
<feature type="compositionally biased region" description="Basic residues" evidence="1">
    <location>
        <begin position="30"/>
        <end position="41"/>
    </location>
</feature>
<protein>
    <submittedName>
        <fullName evidence="2">Uncharacterized protein</fullName>
    </submittedName>
</protein>
<dbReference type="AlphaFoldDB" id="A0A4Z2GCS4"/>
<evidence type="ECO:0000256" key="1">
    <source>
        <dbReference type="SAM" id="MobiDB-lite"/>
    </source>
</evidence>
<feature type="compositionally biased region" description="Basic residues" evidence="1">
    <location>
        <begin position="92"/>
        <end position="101"/>
    </location>
</feature>